<accession>A0A836C9G4</accession>
<keyword evidence="3 5" id="KW-0863">Zinc-finger</keyword>
<dbReference type="GO" id="GO:0008270">
    <property type="term" value="F:zinc ion binding"/>
    <property type="evidence" value="ECO:0007669"/>
    <property type="project" value="UniProtKB-KW"/>
</dbReference>
<sequence length="176" mass="18995">MAEFTEIGQRCSAPLCNLKDFLPFDCDCCQQVFCLNHRSYASHECPLSGTKNMTAIVCPLCKSTIRLSDAQDANAEWERHARTSCSPEKAAKKARKRCNADGCREVLGLSNSHTCAQCHAAVCLTHRFAESHNCARGFADAVELVSHVEGEHNGGAGLTATSTSTGGYDYGKCVMA</sequence>
<keyword evidence="4" id="KW-0862">Zinc</keyword>
<dbReference type="Gene3D" id="4.10.1110.10">
    <property type="entry name" value="AN1-like Zinc finger"/>
    <property type="match status" value="2"/>
</dbReference>
<dbReference type="PROSITE" id="PS51039">
    <property type="entry name" value="ZF_AN1"/>
    <property type="match status" value="2"/>
</dbReference>
<evidence type="ECO:0000259" key="6">
    <source>
        <dbReference type="PROSITE" id="PS51039"/>
    </source>
</evidence>
<comment type="caution">
    <text evidence="7">The sequence shown here is derived from an EMBL/GenBank/DDBJ whole genome shotgun (WGS) entry which is preliminary data.</text>
</comment>
<keyword evidence="8" id="KW-1185">Reference proteome</keyword>
<evidence type="ECO:0000313" key="8">
    <source>
        <dbReference type="Proteomes" id="UP000664859"/>
    </source>
</evidence>
<keyword evidence="2" id="KW-0677">Repeat</keyword>
<dbReference type="PANTHER" id="PTHR14677:SF20">
    <property type="entry name" value="ZINC FINGER AN1-TYPE CONTAINING 2A-RELATED"/>
    <property type="match status" value="1"/>
</dbReference>
<dbReference type="EMBL" id="JAFCMP010000538">
    <property type="protein sequence ID" value="KAG5176276.1"/>
    <property type="molecule type" value="Genomic_DNA"/>
</dbReference>
<dbReference type="OrthoDB" id="431929at2759"/>
<evidence type="ECO:0000256" key="2">
    <source>
        <dbReference type="ARBA" id="ARBA00022737"/>
    </source>
</evidence>
<dbReference type="InterPro" id="IPR000058">
    <property type="entry name" value="Znf_AN1"/>
</dbReference>
<evidence type="ECO:0000256" key="5">
    <source>
        <dbReference type="PROSITE-ProRule" id="PRU00449"/>
    </source>
</evidence>
<dbReference type="AlphaFoldDB" id="A0A836C9G4"/>
<keyword evidence="1" id="KW-0479">Metal-binding</keyword>
<dbReference type="GO" id="GO:0005737">
    <property type="term" value="C:cytoplasm"/>
    <property type="evidence" value="ECO:0007669"/>
    <property type="project" value="TreeGrafter"/>
</dbReference>
<dbReference type="InterPro" id="IPR057357">
    <property type="entry name" value="Znf-C2H2_ZFAND2A/B"/>
</dbReference>
<evidence type="ECO:0000313" key="7">
    <source>
        <dbReference type="EMBL" id="KAG5176276.1"/>
    </source>
</evidence>
<name>A0A836C9G4_9STRA</name>
<dbReference type="Pfam" id="PF01428">
    <property type="entry name" value="zf-AN1"/>
    <property type="match status" value="2"/>
</dbReference>
<evidence type="ECO:0000256" key="3">
    <source>
        <dbReference type="ARBA" id="ARBA00022771"/>
    </source>
</evidence>
<reference evidence="7" key="1">
    <citation type="submission" date="2021-02" db="EMBL/GenBank/DDBJ databases">
        <title>First Annotated Genome of the Yellow-green Alga Tribonema minus.</title>
        <authorList>
            <person name="Mahan K.M."/>
        </authorList>
    </citation>
    <scope>NUCLEOTIDE SEQUENCE</scope>
    <source>
        <strain evidence="7">UTEX B ZZ1240</strain>
    </source>
</reference>
<dbReference type="Proteomes" id="UP000664859">
    <property type="component" value="Unassembled WGS sequence"/>
</dbReference>
<organism evidence="7 8">
    <name type="scientific">Tribonema minus</name>
    <dbReference type="NCBI Taxonomy" id="303371"/>
    <lineage>
        <taxon>Eukaryota</taxon>
        <taxon>Sar</taxon>
        <taxon>Stramenopiles</taxon>
        <taxon>Ochrophyta</taxon>
        <taxon>PX clade</taxon>
        <taxon>Xanthophyceae</taxon>
        <taxon>Tribonematales</taxon>
        <taxon>Tribonemataceae</taxon>
        <taxon>Tribonema</taxon>
    </lineage>
</organism>
<feature type="domain" description="AN1-type" evidence="6">
    <location>
        <begin position="92"/>
        <end position="142"/>
    </location>
</feature>
<evidence type="ECO:0000256" key="4">
    <source>
        <dbReference type="ARBA" id="ARBA00022833"/>
    </source>
</evidence>
<dbReference type="Pfam" id="PF25403">
    <property type="entry name" value="zf-C2H2_ZFAND2"/>
    <property type="match status" value="1"/>
</dbReference>
<gene>
    <name evidence="7" type="ORF">JKP88DRAFT_265443</name>
</gene>
<proteinExistence type="predicted"/>
<dbReference type="SMART" id="SM00154">
    <property type="entry name" value="ZnF_AN1"/>
    <property type="match status" value="2"/>
</dbReference>
<protein>
    <recommendedName>
        <fullName evidence="6">AN1-type domain-containing protein</fullName>
    </recommendedName>
</protein>
<dbReference type="SUPFAM" id="SSF118310">
    <property type="entry name" value="AN1-like Zinc finger"/>
    <property type="match status" value="2"/>
</dbReference>
<evidence type="ECO:0000256" key="1">
    <source>
        <dbReference type="ARBA" id="ARBA00022723"/>
    </source>
</evidence>
<dbReference type="PANTHER" id="PTHR14677">
    <property type="entry name" value="ARSENITE INDUCUBLE RNA ASSOCIATED PROTEIN AIP-1-RELATED"/>
    <property type="match status" value="1"/>
</dbReference>
<dbReference type="InterPro" id="IPR035896">
    <property type="entry name" value="AN1-like_Znf"/>
</dbReference>
<feature type="domain" description="AN1-type" evidence="6">
    <location>
        <begin position="5"/>
        <end position="53"/>
    </location>
</feature>